<evidence type="ECO:0000259" key="1">
    <source>
        <dbReference type="SMART" id="SM00507"/>
    </source>
</evidence>
<reference evidence="2 3" key="1">
    <citation type="submission" date="2015-06" db="EMBL/GenBank/DDBJ databases">
        <title>Improved classification and identification of acetic acid bacteria using matrix-assisted laser desorption/ionization time-of-flight mass spectrometry; Gluconobacter nephelii and Gluconobacter uchimurae are later heterotypic synonyms of Gluconobacter japonicus and Gluconobacter oxydans, respectively.</title>
        <authorList>
            <person name="Li L."/>
            <person name="Cleenwerck I."/>
            <person name="De Vuyst L."/>
            <person name="Vandamme P."/>
        </authorList>
    </citation>
    <scope>NUCLEOTIDE SEQUENCE [LARGE SCALE GENOMIC DNA]</scope>
    <source>
        <strain evidence="2 3">LMG 1764</strain>
    </source>
</reference>
<name>A0A149QY06_9PROT</name>
<dbReference type="RefSeq" id="WP_062494635.1">
    <property type="nucleotide sequence ID" value="NZ_LHZB01000104.1"/>
</dbReference>
<dbReference type="AlphaFoldDB" id="A0A149QY06"/>
<organism evidence="2 3">
    <name type="scientific">Gluconobacter potus</name>
    <dbReference type="NCBI Taxonomy" id="2724927"/>
    <lineage>
        <taxon>Bacteria</taxon>
        <taxon>Pseudomonadati</taxon>
        <taxon>Pseudomonadota</taxon>
        <taxon>Alphaproteobacteria</taxon>
        <taxon>Acetobacterales</taxon>
        <taxon>Acetobacteraceae</taxon>
        <taxon>Gluconobacter</taxon>
    </lineage>
</organism>
<dbReference type="CDD" id="cd00085">
    <property type="entry name" value="HNHc"/>
    <property type="match status" value="1"/>
</dbReference>
<dbReference type="Proteomes" id="UP000075573">
    <property type="component" value="Unassembled WGS sequence"/>
</dbReference>
<feature type="domain" description="HNH nuclease" evidence="1">
    <location>
        <begin position="33"/>
        <end position="83"/>
    </location>
</feature>
<dbReference type="PATRIC" id="fig|442.7.peg.2331"/>
<evidence type="ECO:0000313" key="2">
    <source>
        <dbReference type="EMBL" id="KXV02024.1"/>
    </source>
</evidence>
<dbReference type="Gene3D" id="1.10.30.50">
    <property type="match status" value="1"/>
</dbReference>
<proteinExistence type="predicted"/>
<comment type="caution">
    <text evidence="2">The sequence shown here is derived from an EMBL/GenBank/DDBJ whole genome shotgun (WGS) entry which is preliminary data.</text>
</comment>
<gene>
    <name evidence="2" type="ORF">AD929_04255</name>
</gene>
<dbReference type="InterPro" id="IPR003615">
    <property type="entry name" value="HNH_nuc"/>
</dbReference>
<dbReference type="EMBL" id="LHZB01000104">
    <property type="protein sequence ID" value="KXV02024.1"/>
    <property type="molecule type" value="Genomic_DNA"/>
</dbReference>
<accession>A0A149QY06</accession>
<sequence length="248" mass="27777">MADRKIPLILSVKAENWRMHDASSQQSDAEFKHVRLRALERDNYTCQACGFRNPTWQEVHHVDDNHANNELSNLATLCPFCHMVQHIGLAGYSGEAVLAFIPEISQADLHHLVRTILYGKDWANTAASGRNADIDTIRTSREVREAAEALEADLRARVVESERVLGTSSPLELANILQRVANDRPESYARRGDFLHGIRLLPLGTRRDESGDVMAKMIASWSQTGGAYAGFNPRSWLGMCKAARINMR</sequence>
<evidence type="ECO:0000313" key="3">
    <source>
        <dbReference type="Proteomes" id="UP000075573"/>
    </source>
</evidence>
<dbReference type="SMART" id="SM00507">
    <property type="entry name" value="HNHc"/>
    <property type="match status" value="1"/>
</dbReference>
<protein>
    <recommendedName>
        <fullName evidence="1">HNH nuclease domain-containing protein</fullName>
    </recommendedName>
</protein>